<feature type="region of interest" description="Disordered" evidence="1">
    <location>
        <begin position="208"/>
        <end position="284"/>
    </location>
</feature>
<evidence type="ECO:0000313" key="3">
    <source>
        <dbReference type="Proteomes" id="UP000703661"/>
    </source>
</evidence>
<sequence>MLGLLGLGTGNGSFTTPFFGLFKLAFREPVRFTFQAFYLSLAKVVFRPATLLLITAVSFILFDLDFEVVWEEGDEDEEDDTLQWEDPANFDHLDTAMESILLDEDLQSLWPRGHDSQDFKKKQLLPSTPTMSSSHDPMFSPPLKRKKDPLPTLDRSNKSQRMTDHLTARLATTLHVSSSMDTVNPTNNHQTGLSSRGFYRVQEQTNLHPHEQEDWDQPPQDTTGNTSSEPEPRKYRRAVRNRSNPTTPIHSHPPSPGTLPNTGSDDLFSSFSSSSSPFPSSPSLSRLALESFTRNTASPTLFLDPKRSGRPSSLLMRRESRLSQQSLQSPAHQHLAMSTRLAVFHRIHSTTVSASAQTIDKDVWIMDQLSKRDIQDRQSFEAAITQHAQVLIAAMESLGDGFLKRTRHSFSSLPTQSQDQEIAVYNTIQTTADAILEHAQWLCGPDFEMGINRICPQWSLHEGTIEQIVRYVQFVESMRETLSGRFQHPQELSEDLERCQEIIDYQKTLFGETLRNNGLEWRALGLPAMDELIHRTQDWILNLAKLLTIKIRAEVNFALENASHHRTTADPSRMDMMDDDDEISTIGRSVSDVMDFVLQGALLSRSCLELAGKRCSALVTAWMELASQYCTYVLAKRKEHVARANKAPTSQIRKLINAGNMTGGAGLRKLHQAPQHTHSGVRRGVFLKTMELFENIGSLLQCVMEIREEEEHDGHGLGIFGYGFNSHGDHEDSSTLNGASAGSSDQDDAMDIVSASSSSTSLHYDQGFQGQQQQRLPRTNPQQQRRSPVDSTLIQRWIAMECLASVLVDIGLELCESMAETLGCGHHPVTSALNAPISPSTSQPPVVSPSFNGFGNSNISIAPMFGAVSLPHEARSAVILPATARAAAAISSLTTFSGGGAMASGTGGVGLIYVQFVVRLVSKIIEFAGQDSSQEQRLLRIHSSVQNLELALSAS</sequence>
<name>A0A9P6MVA4_9FUNG</name>
<feature type="compositionally biased region" description="Polar residues" evidence="1">
    <location>
        <begin position="219"/>
        <end position="229"/>
    </location>
</feature>
<accession>A0A9P6MVA4</accession>
<feature type="compositionally biased region" description="Polar residues" evidence="1">
    <location>
        <begin position="125"/>
        <end position="135"/>
    </location>
</feature>
<dbReference type="Proteomes" id="UP000703661">
    <property type="component" value="Unassembled WGS sequence"/>
</dbReference>
<evidence type="ECO:0000256" key="1">
    <source>
        <dbReference type="SAM" id="MobiDB-lite"/>
    </source>
</evidence>
<dbReference type="AlphaFoldDB" id="A0A9P6MVA4"/>
<reference evidence="2" key="1">
    <citation type="journal article" date="2020" name="Fungal Divers.">
        <title>Resolving the Mortierellaceae phylogeny through synthesis of multi-gene phylogenetics and phylogenomics.</title>
        <authorList>
            <person name="Vandepol N."/>
            <person name="Liber J."/>
            <person name="Desiro A."/>
            <person name="Na H."/>
            <person name="Kennedy M."/>
            <person name="Barry K."/>
            <person name="Grigoriev I.V."/>
            <person name="Miller A.N."/>
            <person name="O'Donnell K."/>
            <person name="Stajich J.E."/>
            <person name="Bonito G."/>
        </authorList>
    </citation>
    <scope>NUCLEOTIDE SEQUENCE</scope>
    <source>
        <strain evidence="2">NRRL 2769</strain>
    </source>
</reference>
<gene>
    <name evidence="2" type="ORF">BGZ80_010702</name>
</gene>
<feature type="region of interest" description="Disordered" evidence="1">
    <location>
        <begin position="761"/>
        <end position="788"/>
    </location>
</feature>
<evidence type="ECO:0000313" key="2">
    <source>
        <dbReference type="EMBL" id="KAG0014019.1"/>
    </source>
</evidence>
<dbReference type="EMBL" id="JAAAID010000775">
    <property type="protein sequence ID" value="KAG0014019.1"/>
    <property type="molecule type" value="Genomic_DNA"/>
</dbReference>
<proteinExistence type="predicted"/>
<organism evidence="2 3">
    <name type="scientific">Entomortierella chlamydospora</name>
    <dbReference type="NCBI Taxonomy" id="101097"/>
    <lineage>
        <taxon>Eukaryota</taxon>
        <taxon>Fungi</taxon>
        <taxon>Fungi incertae sedis</taxon>
        <taxon>Mucoromycota</taxon>
        <taxon>Mortierellomycotina</taxon>
        <taxon>Mortierellomycetes</taxon>
        <taxon>Mortierellales</taxon>
        <taxon>Mortierellaceae</taxon>
        <taxon>Entomortierella</taxon>
    </lineage>
</organism>
<protein>
    <submittedName>
        <fullName evidence="2">Uncharacterized protein</fullName>
    </submittedName>
</protein>
<feature type="compositionally biased region" description="Polar residues" evidence="1">
    <location>
        <begin position="775"/>
        <end position="788"/>
    </location>
</feature>
<feature type="compositionally biased region" description="Low complexity" evidence="1">
    <location>
        <begin position="264"/>
        <end position="284"/>
    </location>
</feature>
<comment type="caution">
    <text evidence="2">The sequence shown here is derived from an EMBL/GenBank/DDBJ whole genome shotgun (WGS) entry which is preliminary data.</text>
</comment>
<feature type="region of interest" description="Disordered" evidence="1">
    <location>
        <begin position="124"/>
        <end position="162"/>
    </location>
</feature>
<keyword evidence="3" id="KW-1185">Reference proteome</keyword>